<name>A0A1V4SN09_RUMHU</name>
<dbReference type="RefSeq" id="WP_080063844.1">
    <property type="nucleotide sequence ID" value="NZ_MZGX01000007.1"/>
</dbReference>
<evidence type="ECO:0000313" key="2">
    <source>
        <dbReference type="Proteomes" id="UP000191554"/>
    </source>
</evidence>
<reference evidence="1 2" key="1">
    <citation type="submission" date="2017-03" db="EMBL/GenBank/DDBJ databases">
        <title>Genome sequence of Clostridium hungatei DSM 14427.</title>
        <authorList>
            <person name="Poehlein A."/>
            <person name="Daniel R."/>
        </authorList>
    </citation>
    <scope>NUCLEOTIDE SEQUENCE [LARGE SCALE GENOMIC DNA]</scope>
    <source>
        <strain evidence="1 2">DSM 14427</strain>
    </source>
</reference>
<protein>
    <submittedName>
        <fullName evidence="1">Uncharacterized protein</fullName>
    </submittedName>
</protein>
<dbReference type="Gene3D" id="2.60.40.10">
    <property type="entry name" value="Immunoglobulins"/>
    <property type="match status" value="1"/>
</dbReference>
<keyword evidence="2" id="KW-1185">Reference proteome</keyword>
<proteinExistence type="predicted"/>
<organism evidence="1 2">
    <name type="scientific">Ruminiclostridium hungatei</name>
    <name type="common">Clostridium hungatei</name>
    <dbReference type="NCBI Taxonomy" id="48256"/>
    <lineage>
        <taxon>Bacteria</taxon>
        <taxon>Bacillati</taxon>
        <taxon>Bacillota</taxon>
        <taxon>Clostridia</taxon>
        <taxon>Eubacteriales</taxon>
        <taxon>Oscillospiraceae</taxon>
        <taxon>Ruminiclostridium</taxon>
    </lineage>
</organism>
<dbReference type="EMBL" id="MZGX01000007">
    <property type="protein sequence ID" value="OPX44845.1"/>
    <property type="molecule type" value="Genomic_DNA"/>
</dbReference>
<dbReference type="STRING" id="48256.CLHUN_13990"/>
<dbReference type="OrthoDB" id="1713720at2"/>
<comment type="caution">
    <text evidence="1">The sequence shown here is derived from an EMBL/GenBank/DDBJ whole genome shotgun (WGS) entry which is preliminary data.</text>
</comment>
<dbReference type="Proteomes" id="UP000191554">
    <property type="component" value="Unassembled WGS sequence"/>
</dbReference>
<accession>A0A1V4SN09</accession>
<dbReference type="InterPro" id="IPR013783">
    <property type="entry name" value="Ig-like_fold"/>
</dbReference>
<sequence length="1640" mass="183610">MKKRLRLISAIIVLSMIFPFLSGLVQPVFAADIPIKVYIDSYDKATSTVKLRWDAVSNVDSGTIEYHVPNGAGYSTVQVPVDKTKNTATITGIKSDIIYDFNVMLQDTSSQTFTGRQFFLAQISFYAEQVDQQPVNVAGGGVESGIYPTIKVTWNMPRVFNASNNTMTYANEALAQIDGSIKRLNFSISATAEKSLANVIVKMGDDGQYTAVVSGDTNPARYSKVKFDTTTGKLSFYMMGVKDDATLIPSIDDIRINKIDTATGLATIPQAISAVGDNWYVLPHAEVRPGTIYKMTMNTLFVDSLNNYVGTVVTGLTENPLLGTLDYTYTPIRFQLTKDTFDNIYVRIHRINQGKVNMPRLYYEVQTSNVPADSDTSWTSRKKLDDTYFNGEYAITVITGINSKNTVYYRVLVRSDGVSDRIQSLKLPYTMQEDTARPPVPKAIVVSKVDLAQPPSGSTITDKSSNITISWDKPSNWDQIRGHLDKDIYFHFMISVNAKDLDSTPYKLEANGKNYGSYTVKYRLVKFVSANSPNIVDAGTKLVYTIKGYELFKGETENPQGSQLTIANPDNYPTYLLPNKTYYVQMYTTLAADRGTVDNSSKMSEKSLVSSFTTLSPSGRDVPIPNYLEWVKTTVTPNSQSGPANAEVQIRFDELKIDWSNYTSNHDEQNDAIIYDLYMSTRTEPTSFKRIGTTDLAGNAGDVDFTKQTLGSTTWVYATINEFNDINNQTAFGKYLAPNSTYYFLVKVRLKMVNEPEQKQSVETVLLPVTTPTGEPPVPDDSEKKPLAPADFAIARDSNGNPMITGQTVTFEWTVQEMAAAYNLVATSFRVEPNTKENDTNIIQDPIYRSYISLFGNKDNNSDNNSFKLTLNPNMNPLASNFTYDPKTKKCRYTIDTWLYPNKIYYFSLRSEIVDAGKTRSSVWISIPVTTSLIEPPSLLQAVSDCELGFYWFDTSYDLTAEGFQIRLKTSAESNYTTLAKSKYTIVKNGSIYYGRLLKLKPNTQYNIQVVRTRDNAVMSTLTRYTRNDYYQIDVKWQGYAIDPYSGFEIAVRTEDDSDYAVLNNDVDLEQYVDITTHTYPYYIEKSNSNLNTNYYTYNARIKLVPTKLPDGSIEHRPLKPNTKYYIKIRATKVDSSDQTAVTPSKYVGPVNTRTEFNQGDYDDNDNNTSVVAKFLDMVNKLEQNVYWDISKKNGVSNKVFVRDEKVINILEGYGNFTCTIDISQGPAYVYTDEIYLAKDILKAMRTNNRSVIIKARDAEFTITPDTFDPARQEEFKSAAAASGAKDVYLKVNNTQSTAVQPQIPAGTSAAAKMNTFSAQAVASKQTSTTVNAQIKDKLYNDTTGLIAKKLEVIKNPNNTSVKGDAKAVETYLNGLLEEVRSELSYYLEDTLNGAGYTPGVLDQKYNITRFSANMGVKMPFKAAGKVNPYVFYENSASWQKLTQNLKSEDGYLSYVVNSTGKYTLLSSPDMAATVPADNAAKPYITRFSQSYDLTAVFPGSEVSFNSGLNVTVREGILLYELIAEDKVDEQTDIKTKAKAYGLDRIINTTNIYRNLTRQEAAALVIRLYCQKNGADYDRLRASYTKPIKDDSSIAGRYAVPVYMCLQMQLMTLDSDSRFNPENAINRAGMIMVIQKMLEA</sequence>
<gene>
    <name evidence="1" type="ORF">CLHUN_13990</name>
</gene>
<evidence type="ECO:0000313" key="1">
    <source>
        <dbReference type="EMBL" id="OPX44845.1"/>
    </source>
</evidence>